<dbReference type="Gene3D" id="2.60.120.10">
    <property type="entry name" value="Jelly Rolls"/>
    <property type="match status" value="1"/>
</dbReference>
<keyword evidence="8" id="KW-0325">Glycoprotein</keyword>
<evidence type="ECO:0000256" key="9">
    <source>
        <dbReference type="ARBA" id="ARBA00023211"/>
    </source>
</evidence>
<keyword evidence="16" id="KW-1185">Reference proteome</keyword>
<dbReference type="OMA" id="MIHFLYN"/>
<dbReference type="PANTHER" id="PTHR31238">
    <property type="entry name" value="GERMIN-LIKE PROTEIN SUBFAMILY 3 MEMBER 3"/>
    <property type="match status" value="1"/>
</dbReference>
<dbReference type="PROSITE" id="PS00725">
    <property type="entry name" value="GERMIN"/>
    <property type="match status" value="1"/>
</dbReference>
<evidence type="ECO:0000259" key="14">
    <source>
        <dbReference type="SMART" id="SM00835"/>
    </source>
</evidence>
<comment type="similarity">
    <text evidence="2 13">Belongs to the germin family.</text>
</comment>
<dbReference type="InterPro" id="IPR014710">
    <property type="entry name" value="RmlC-like_jellyroll"/>
</dbReference>
<comment type="caution">
    <text evidence="15">The sequence shown here is derived from an EMBL/GenBank/DDBJ whole genome shotgun (WGS) entry which is preliminary data.</text>
</comment>
<feature type="binding site" evidence="10">
    <location>
        <position position="119"/>
    </location>
    <ligand>
        <name>oxalate</name>
        <dbReference type="ChEBI" id="CHEBI:30623"/>
    </ligand>
</feature>
<dbReference type="CDD" id="cd02241">
    <property type="entry name" value="cupin_OxOx"/>
    <property type="match status" value="1"/>
</dbReference>
<protein>
    <recommendedName>
        <fullName evidence="13">Germin-like protein</fullName>
    </recommendedName>
</protein>
<evidence type="ECO:0000256" key="1">
    <source>
        <dbReference type="ARBA" id="ARBA00004271"/>
    </source>
</evidence>
<reference evidence="15 16" key="1">
    <citation type="journal article" date="2018" name="Nat. Genet.">
        <title>The Rosa genome provides new insights in the design of modern roses.</title>
        <authorList>
            <person name="Bendahmane M."/>
        </authorList>
    </citation>
    <scope>NUCLEOTIDE SEQUENCE [LARGE SCALE GENOMIC DNA]</scope>
    <source>
        <strain evidence="16">cv. Old Blush</strain>
    </source>
</reference>
<evidence type="ECO:0000256" key="12">
    <source>
        <dbReference type="PIRSR" id="PIRSR601929-3"/>
    </source>
</evidence>
<dbReference type="FunFam" id="2.60.120.10:FF:000025">
    <property type="entry name" value="germin-like protein subfamily 2 member 1"/>
    <property type="match status" value="1"/>
</dbReference>
<dbReference type="InterPro" id="IPR019780">
    <property type="entry name" value="Germin_Mn-BS"/>
</dbReference>
<feature type="binding site" evidence="11">
    <location>
        <position position="158"/>
    </location>
    <ligand>
        <name>Mn(2+)</name>
        <dbReference type="ChEBI" id="CHEBI:29035"/>
    </ligand>
</feature>
<dbReference type="Pfam" id="PF00190">
    <property type="entry name" value="Cupin_1"/>
    <property type="match status" value="1"/>
</dbReference>
<feature type="signal peptide" evidence="13">
    <location>
        <begin position="1"/>
        <end position="23"/>
    </location>
</feature>
<dbReference type="Proteomes" id="UP000238479">
    <property type="component" value="Chromosome 4"/>
</dbReference>
<name>A0A2P6R4G7_ROSCH</name>
<dbReference type="GO" id="GO:0048046">
    <property type="term" value="C:apoplast"/>
    <property type="evidence" value="ECO:0007669"/>
    <property type="project" value="UniProtKB-SubCell"/>
</dbReference>
<comment type="subcellular location">
    <subcellularLocation>
        <location evidence="1 13">Secreted</location>
        <location evidence="1 13">Extracellular space</location>
        <location evidence="1 13">Apoplast</location>
    </subcellularLocation>
</comment>
<keyword evidence="4 13" id="KW-0964">Secreted</keyword>
<dbReference type="EMBL" id="PDCK01000042">
    <property type="protein sequence ID" value="PRQ41249.1"/>
    <property type="molecule type" value="Genomic_DNA"/>
</dbReference>
<evidence type="ECO:0000256" key="8">
    <source>
        <dbReference type="ARBA" id="ARBA00023180"/>
    </source>
</evidence>
<keyword evidence="5 10" id="KW-0479">Metal-binding</keyword>
<dbReference type="GO" id="GO:0030145">
    <property type="term" value="F:manganese ion binding"/>
    <property type="evidence" value="ECO:0007669"/>
    <property type="project" value="UniProtKB-UniRule"/>
</dbReference>
<feature type="disulfide bond" evidence="12">
    <location>
        <begin position="32"/>
        <end position="49"/>
    </location>
</feature>
<dbReference type="SMART" id="SM00835">
    <property type="entry name" value="Cupin_1"/>
    <property type="match status" value="1"/>
</dbReference>
<keyword evidence="7 12" id="KW-1015">Disulfide bond</keyword>
<dbReference type="GO" id="GO:0009506">
    <property type="term" value="C:plasmodesma"/>
    <property type="evidence" value="ECO:0007669"/>
    <property type="project" value="UniProtKB-ARBA"/>
</dbReference>
<sequence>MRKNSSFLHLFLSFALLLGQAKPDPDPLQDYCIADTKTPQYFYFNGAPCINPELAVSSHFSTSVLSKPGNTKANPFGFNVTLTNANNLPGMNTLGLSMARVDIDANGIVPLHTHPRASEVTTCLKGRLLVGFVDTSNRVFTQQLNPGESFVFPKGLIHFLYNYDSKAPAVALSGLSSQNPGAQIVSLASFTSKPPIEIQILKNSFQITDQDVARIRKNLGG</sequence>
<evidence type="ECO:0000256" key="2">
    <source>
        <dbReference type="ARBA" id="ARBA00007456"/>
    </source>
</evidence>
<dbReference type="SUPFAM" id="SSF51182">
    <property type="entry name" value="RmlC-like cupins"/>
    <property type="match status" value="1"/>
</dbReference>
<evidence type="ECO:0000256" key="13">
    <source>
        <dbReference type="RuleBase" id="RU366015"/>
    </source>
</evidence>
<accession>A0A2P6R4G7</accession>
<evidence type="ECO:0000256" key="4">
    <source>
        <dbReference type="ARBA" id="ARBA00022525"/>
    </source>
</evidence>
<dbReference type="InterPro" id="IPR011051">
    <property type="entry name" value="RmlC_Cupin_sf"/>
</dbReference>
<dbReference type="AlphaFoldDB" id="A0A2P6R4G7"/>
<evidence type="ECO:0000256" key="7">
    <source>
        <dbReference type="ARBA" id="ARBA00023157"/>
    </source>
</evidence>
<dbReference type="InterPro" id="IPR006045">
    <property type="entry name" value="Cupin_1"/>
</dbReference>
<dbReference type="Gramene" id="PRQ41249">
    <property type="protein sequence ID" value="PRQ41249"/>
    <property type="gene ID" value="RchiOBHm_Chr4g0444861"/>
</dbReference>
<evidence type="ECO:0000313" key="15">
    <source>
        <dbReference type="EMBL" id="PRQ41249.1"/>
    </source>
</evidence>
<organism evidence="15 16">
    <name type="scientific">Rosa chinensis</name>
    <name type="common">China rose</name>
    <dbReference type="NCBI Taxonomy" id="74649"/>
    <lineage>
        <taxon>Eukaryota</taxon>
        <taxon>Viridiplantae</taxon>
        <taxon>Streptophyta</taxon>
        <taxon>Embryophyta</taxon>
        <taxon>Tracheophyta</taxon>
        <taxon>Spermatophyta</taxon>
        <taxon>Magnoliopsida</taxon>
        <taxon>eudicotyledons</taxon>
        <taxon>Gunneridae</taxon>
        <taxon>Pentapetalae</taxon>
        <taxon>rosids</taxon>
        <taxon>fabids</taxon>
        <taxon>Rosales</taxon>
        <taxon>Rosaceae</taxon>
        <taxon>Rosoideae</taxon>
        <taxon>Rosoideae incertae sedis</taxon>
        <taxon>Rosa</taxon>
    </lineage>
</organism>
<evidence type="ECO:0000313" key="16">
    <source>
        <dbReference type="Proteomes" id="UP000238479"/>
    </source>
</evidence>
<evidence type="ECO:0000256" key="11">
    <source>
        <dbReference type="PIRSR" id="PIRSR601929-2"/>
    </source>
</evidence>
<dbReference type="InterPro" id="IPR001929">
    <property type="entry name" value="Germin"/>
</dbReference>
<evidence type="ECO:0000256" key="5">
    <source>
        <dbReference type="ARBA" id="ARBA00022723"/>
    </source>
</evidence>
<evidence type="ECO:0000256" key="6">
    <source>
        <dbReference type="ARBA" id="ARBA00022729"/>
    </source>
</evidence>
<feature type="chain" id="PRO_5019617745" description="Germin-like protein" evidence="13">
    <location>
        <begin position="24"/>
        <end position="221"/>
    </location>
</feature>
<dbReference type="GO" id="GO:0010497">
    <property type="term" value="P:plasmodesmata-mediated intercellular transport"/>
    <property type="evidence" value="ECO:0007669"/>
    <property type="project" value="UniProtKB-ARBA"/>
</dbReference>
<feature type="binding site" evidence="11">
    <location>
        <position position="119"/>
    </location>
    <ligand>
        <name>Mn(2+)</name>
        <dbReference type="ChEBI" id="CHEBI:29035"/>
    </ligand>
</feature>
<keyword evidence="9 10" id="KW-0464">Manganese</keyword>
<dbReference type="GO" id="GO:2000280">
    <property type="term" value="P:regulation of root development"/>
    <property type="evidence" value="ECO:0007669"/>
    <property type="project" value="UniProtKB-ARBA"/>
</dbReference>
<gene>
    <name evidence="15" type="ORF">RchiOBHm_Chr4g0444861</name>
</gene>
<dbReference type="OrthoDB" id="1921208at2759"/>
<proteinExistence type="inferred from homology"/>
<evidence type="ECO:0000256" key="10">
    <source>
        <dbReference type="PIRSR" id="PIRSR601929-1"/>
    </source>
</evidence>
<feature type="binding site" evidence="10">
    <location>
        <position position="114"/>
    </location>
    <ligand>
        <name>oxalate</name>
        <dbReference type="ChEBI" id="CHEBI:30623"/>
    </ligand>
</feature>
<evidence type="ECO:0000256" key="3">
    <source>
        <dbReference type="ARBA" id="ARBA00022523"/>
    </source>
</evidence>
<dbReference type="PRINTS" id="PR00325">
    <property type="entry name" value="GERMIN"/>
</dbReference>
<feature type="binding site" evidence="11">
    <location>
        <position position="114"/>
    </location>
    <ligand>
        <name>Mn(2+)</name>
        <dbReference type="ChEBI" id="CHEBI:29035"/>
    </ligand>
</feature>
<feature type="domain" description="Cupin type-1" evidence="14">
    <location>
        <begin position="63"/>
        <end position="213"/>
    </location>
</feature>
<keyword evidence="6 13" id="KW-0732">Signal</keyword>
<keyword evidence="3 13" id="KW-0052">Apoplast</keyword>
<feature type="binding site" evidence="11">
    <location>
        <position position="112"/>
    </location>
    <ligand>
        <name>Mn(2+)</name>
        <dbReference type="ChEBI" id="CHEBI:29035"/>
    </ligand>
</feature>